<name>A0A5E8CHA1_9ZZZZ</name>
<dbReference type="AlphaFoldDB" id="A0A5E8CHA1"/>
<protein>
    <submittedName>
        <fullName evidence="1">Uncharacterized protein</fullName>
    </submittedName>
</protein>
<reference evidence="1" key="1">
    <citation type="submission" date="2019-09" db="EMBL/GenBank/DDBJ databases">
        <authorList>
            <person name="Needham M D."/>
        </authorList>
    </citation>
    <scope>NUCLEOTIDE SEQUENCE</scope>
</reference>
<dbReference type="EMBL" id="CABVLZ010000001">
    <property type="protein sequence ID" value="VVU94581.1"/>
    <property type="molecule type" value="Genomic_DNA"/>
</dbReference>
<evidence type="ECO:0000313" key="1">
    <source>
        <dbReference type="EMBL" id="VVU94581.1"/>
    </source>
</evidence>
<sequence>MNNFIKNLLLSNFNKLLQSTKIACPKENLHNSNRLKFYNPGKVTYDGKLNCGITSYLTSFMLSYHNIDHKVWLSKYGFGDYLEDHVHITTNSGLLIDTTYRQFFIDYRSDGNCDYYKYLFETCEPIFVGSPNEFDLLKKSIERQNIKVFGSLNQDIKELSDFWKQDINITPKMNLYDMRKSNEIHPTLLVEIPSLIQPLIT</sequence>
<proteinExistence type="predicted"/>
<gene>
    <name evidence="1" type="ORF">CPAV1605_306</name>
</gene>
<organism evidence="1">
    <name type="scientific">seawater metagenome</name>
    <dbReference type="NCBI Taxonomy" id="1561972"/>
    <lineage>
        <taxon>unclassified sequences</taxon>
        <taxon>metagenomes</taxon>
        <taxon>ecological metagenomes</taxon>
    </lineage>
</organism>
<accession>A0A5E8CHA1</accession>